<comment type="caution">
    <text evidence="3">The sequence shown here is derived from an EMBL/GenBank/DDBJ whole genome shotgun (WGS) entry which is preliminary data.</text>
</comment>
<evidence type="ECO:0000313" key="3">
    <source>
        <dbReference type="EMBL" id="MBF9130865.1"/>
    </source>
</evidence>
<accession>A0ABS0GXD1</accession>
<dbReference type="PANTHER" id="PTHR44858:SF1">
    <property type="entry name" value="UDP-N-ACETYLGLUCOSAMINE--PEPTIDE N-ACETYLGLUCOSAMINYLTRANSFERASE SPINDLY-RELATED"/>
    <property type="match status" value="1"/>
</dbReference>
<dbReference type="Proteomes" id="UP000638560">
    <property type="component" value="Unassembled WGS sequence"/>
</dbReference>
<reference evidence="3 4" key="1">
    <citation type="submission" date="2020-11" db="EMBL/GenBank/DDBJ databases">
        <title>A novel isolate from a Black sea contaminated sediment with potential to produce alkanes: Plantactinospora alkalitolerans sp. nov.</title>
        <authorList>
            <person name="Carro L."/>
            <person name="Veyisoglu A."/>
            <person name="Guven K."/>
            <person name="Schumann P."/>
            <person name="Klenk H.-P."/>
            <person name="Sahin N."/>
        </authorList>
    </citation>
    <scope>NUCLEOTIDE SEQUENCE [LARGE SCALE GENOMIC DNA]</scope>
    <source>
        <strain evidence="3 4">S1510</strain>
    </source>
</reference>
<keyword evidence="2" id="KW-0802">TPR repeat</keyword>
<evidence type="ECO:0000256" key="2">
    <source>
        <dbReference type="ARBA" id="ARBA00022803"/>
    </source>
</evidence>
<evidence type="ECO:0000256" key="1">
    <source>
        <dbReference type="ARBA" id="ARBA00022737"/>
    </source>
</evidence>
<keyword evidence="4" id="KW-1185">Reference proteome</keyword>
<protein>
    <submittedName>
        <fullName evidence="3">Tetratricopeptide repeat protein</fullName>
    </submittedName>
</protein>
<sequence>MGDGVGSAGPTAQDALDAVQRYPREAVMLGRRVLAAGHPDPDERSTAERAIGLALRELNDLPGALRHLRRALRAAESPRAAALAKMSLGYVLANAGRTSAALAAVTSALPRLTGADAGRARMQRGVVLHYRGQFDEAVRDYGIAVDIAQREGDLLLEARARNNRGLLNAHRGASLGVDDDLGPAAAIFQQLGLDLAAADTRWNIGIAASHGGDVPGALRRFAAVEREYDRLRVPRPALLLDRFELLLSVPLLDEAVEVASIAVRELRRRGMASDLAEALL</sequence>
<organism evidence="3 4">
    <name type="scientific">Plantactinospora alkalitolerans</name>
    <dbReference type="NCBI Taxonomy" id="2789879"/>
    <lineage>
        <taxon>Bacteria</taxon>
        <taxon>Bacillati</taxon>
        <taxon>Actinomycetota</taxon>
        <taxon>Actinomycetes</taxon>
        <taxon>Micromonosporales</taxon>
        <taxon>Micromonosporaceae</taxon>
        <taxon>Plantactinospora</taxon>
    </lineage>
</organism>
<dbReference type="InterPro" id="IPR011990">
    <property type="entry name" value="TPR-like_helical_dom_sf"/>
</dbReference>
<dbReference type="InterPro" id="IPR050498">
    <property type="entry name" value="Ycf3"/>
</dbReference>
<dbReference type="PANTHER" id="PTHR44858">
    <property type="entry name" value="TETRATRICOPEPTIDE REPEAT PROTEIN 6"/>
    <property type="match status" value="1"/>
</dbReference>
<keyword evidence="1" id="KW-0677">Repeat</keyword>
<feature type="non-terminal residue" evidence="3">
    <location>
        <position position="280"/>
    </location>
</feature>
<dbReference type="SMART" id="SM00028">
    <property type="entry name" value="TPR"/>
    <property type="match status" value="2"/>
</dbReference>
<name>A0ABS0GXD1_9ACTN</name>
<dbReference type="Gene3D" id="1.25.40.10">
    <property type="entry name" value="Tetratricopeptide repeat domain"/>
    <property type="match status" value="2"/>
</dbReference>
<gene>
    <name evidence="3" type="ORF">I0C86_18145</name>
</gene>
<dbReference type="SUPFAM" id="SSF48452">
    <property type="entry name" value="TPR-like"/>
    <property type="match status" value="1"/>
</dbReference>
<dbReference type="EMBL" id="JADPUN010000172">
    <property type="protein sequence ID" value="MBF9130865.1"/>
    <property type="molecule type" value="Genomic_DNA"/>
</dbReference>
<dbReference type="InterPro" id="IPR019734">
    <property type="entry name" value="TPR_rpt"/>
</dbReference>
<proteinExistence type="predicted"/>
<evidence type="ECO:0000313" key="4">
    <source>
        <dbReference type="Proteomes" id="UP000638560"/>
    </source>
</evidence>